<dbReference type="Proteomes" id="UP000042997">
    <property type="component" value="Unassembled WGS sequence"/>
</dbReference>
<proteinExistence type="predicted"/>
<name>A0A098BHR6_9NOCA</name>
<dbReference type="RefSeq" id="WP_040270800.1">
    <property type="nucleotide sequence ID" value="NZ_JAGGMX010000001.1"/>
</dbReference>
<accession>A0A098BHR6</accession>
<dbReference type="EMBL" id="CCSD01000043">
    <property type="protein sequence ID" value="CDZ87765.1"/>
    <property type="molecule type" value="Genomic_DNA"/>
</dbReference>
<dbReference type="AlphaFoldDB" id="A0A098BHR6"/>
<protein>
    <recommendedName>
        <fullName evidence="3">Transcriptional regulator, AbiEi antitoxin, Type IV TA system</fullName>
    </recommendedName>
</protein>
<reference evidence="1 2" key="1">
    <citation type="journal article" date="2014" name="Genome Announc.">
        <title>Draft Genome Sequence of Propane- and Butane-Oxidizing Actinobacterium Rhodococcus ruber IEGM 231.</title>
        <authorList>
            <person name="Ivshina I.B."/>
            <person name="Kuyukina M.S."/>
            <person name="Krivoruchko A.V."/>
            <person name="Barbe V."/>
            <person name="Fischer C."/>
        </authorList>
    </citation>
    <scope>NUCLEOTIDE SEQUENCE [LARGE SCALE GENOMIC DNA]</scope>
</reference>
<sequence length="304" mass="33374">MSEPTPLLRPAVLATGITDAELRRGIRTGRLERIVPGVYLEREDAGQLDDVARHVLRIRSSAARLHEGTAISHVSAAVVHGFAVWRTDLSRIHLTRDRASGGRRTPRQHVHTAALPHDEVETVEGIRVTSAARTVVDLSRTVTAEEAVVAGDSALRGHPGLRPALAAALHRAGARTGIAAARRIVPFLDGRSESPGESISRLRIHQAGMPAPALQHEVRTSEGRFVARTDFFWEEPGIVGEFDGMGKYGTGDPGATAETVRREKLREDALRDLGFEVVRWTWAELFRFPTVVARFERAVARSRR</sequence>
<organism evidence="1 2">
    <name type="scientific">Rhodococcus ruber</name>
    <dbReference type="NCBI Taxonomy" id="1830"/>
    <lineage>
        <taxon>Bacteria</taxon>
        <taxon>Bacillati</taxon>
        <taxon>Actinomycetota</taxon>
        <taxon>Actinomycetes</taxon>
        <taxon>Mycobacteriales</taxon>
        <taxon>Nocardiaceae</taxon>
        <taxon>Rhodococcus</taxon>
    </lineage>
</organism>
<dbReference type="eggNOG" id="COG5340">
    <property type="taxonomic scope" value="Bacteria"/>
</dbReference>
<evidence type="ECO:0000313" key="2">
    <source>
        <dbReference type="Proteomes" id="UP000042997"/>
    </source>
</evidence>
<evidence type="ECO:0000313" key="1">
    <source>
        <dbReference type="EMBL" id="CDZ87765.1"/>
    </source>
</evidence>
<gene>
    <name evidence="1" type="ORF">RHRU231_330222</name>
</gene>
<dbReference type="OrthoDB" id="5517693at2"/>
<evidence type="ECO:0008006" key="3">
    <source>
        <dbReference type="Google" id="ProtNLM"/>
    </source>
</evidence>